<dbReference type="eggNOG" id="COG1409">
    <property type="taxonomic scope" value="Bacteria"/>
</dbReference>
<dbReference type="Proteomes" id="UP000032702">
    <property type="component" value="Unassembled WGS sequence"/>
</dbReference>
<feature type="chain" id="PRO_5010840234" evidence="3">
    <location>
        <begin position="26"/>
        <end position="540"/>
    </location>
</feature>
<dbReference type="PATRIC" id="fig|378806.16.peg.4078"/>
<dbReference type="Pfam" id="PF00149">
    <property type="entry name" value="Metallophos"/>
    <property type="match status" value="1"/>
</dbReference>
<organism evidence="6 8">
    <name type="scientific">Stigmatella aurantiaca (strain DW4/3-1)</name>
    <dbReference type="NCBI Taxonomy" id="378806"/>
    <lineage>
        <taxon>Bacteria</taxon>
        <taxon>Pseudomonadati</taxon>
        <taxon>Myxococcota</taxon>
        <taxon>Myxococcia</taxon>
        <taxon>Myxococcales</taxon>
        <taxon>Cystobacterineae</taxon>
        <taxon>Archangiaceae</taxon>
        <taxon>Stigmatella</taxon>
    </lineage>
</organism>
<dbReference type="PANTHER" id="PTHR45867">
    <property type="entry name" value="PURPLE ACID PHOSPHATASE"/>
    <property type="match status" value="1"/>
</dbReference>
<dbReference type="Pfam" id="PF14008">
    <property type="entry name" value="Metallophos_C"/>
    <property type="match status" value="1"/>
</dbReference>
<dbReference type="SMART" id="SM00089">
    <property type="entry name" value="PKD"/>
    <property type="match status" value="1"/>
</dbReference>
<dbReference type="PANTHER" id="PTHR45867:SF3">
    <property type="entry name" value="ACID PHOSPHATASE TYPE 7"/>
    <property type="match status" value="1"/>
</dbReference>
<protein>
    <submittedName>
        <fullName evidence="5">Metallophosphoesterase/PKD domain protein</fullName>
    </submittedName>
    <submittedName>
        <fullName evidence="6">Ser/Thr protein phosphatase family protein</fullName>
    </submittedName>
</protein>
<accession>Q08X59</accession>
<dbReference type="InterPro" id="IPR013783">
    <property type="entry name" value="Ig-like_fold"/>
</dbReference>
<dbReference type="InterPro" id="IPR017756">
    <property type="entry name" value="TM_Gly-Cys-Arg_CS"/>
</dbReference>
<evidence type="ECO:0000256" key="2">
    <source>
        <dbReference type="SAM" id="MobiDB-lite"/>
    </source>
</evidence>
<dbReference type="InterPro" id="IPR056702">
    <property type="entry name" value="DUF7800"/>
</dbReference>
<dbReference type="SUPFAM" id="SSF56300">
    <property type="entry name" value="Metallo-dependent phosphatases"/>
    <property type="match status" value="1"/>
</dbReference>
<evidence type="ECO:0000256" key="1">
    <source>
        <dbReference type="ARBA" id="ARBA00022729"/>
    </source>
</evidence>
<dbReference type="RefSeq" id="WP_002615761.1">
    <property type="nucleotide sequence ID" value="NC_014623.1"/>
</dbReference>
<gene>
    <name evidence="5" type="ordered locus">STAUR_3313</name>
    <name evidence="6" type="ORF">STIAU_4672</name>
</gene>
<dbReference type="Pfam" id="PF25077">
    <property type="entry name" value="DUF7800"/>
    <property type="match status" value="1"/>
</dbReference>
<keyword evidence="1 3" id="KW-0732">Signal</keyword>
<dbReference type="PROSITE" id="PS50093">
    <property type="entry name" value="PKD"/>
    <property type="match status" value="1"/>
</dbReference>
<dbReference type="CDD" id="cd00146">
    <property type="entry name" value="PKD"/>
    <property type="match status" value="1"/>
</dbReference>
<dbReference type="Gene3D" id="2.60.40.380">
    <property type="entry name" value="Purple acid phosphatase-like, N-terminal"/>
    <property type="match status" value="1"/>
</dbReference>
<feature type="signal peptide" evidence="3">
    <location>
        <begin position="1"/>
        <end position="25"/>
    </location>
</feature>
<dbReference type="OrthoDB" id="9804511at2"/>
<proteinExistence type="predicted"/>
<dbReference type="Pfam" id="PF18911">
    <property type="entry name" value="PKD_4"/>
    <property type="match status" value="1"/>
</dbReference>
<dbReference type="EMBL" id="AAMD01000094">
    <property type="protein sequence ID" value="EAU65078.1"/>
    <property type="molecule type" value="Genomic_DNA"/>
</dbReference>
<dbReference type="InterPro" id="IPR000601">
    <property type="entry name" value="PKD_dom"/>
</dbReference>
<dbReference type="InterPro" id="IPR008963">
    <property type="entry name" value="Purple_acid_Pase-like_N"/>
</dbReference>
<dbReference type="NCBIfam" id="TIGR03382">
    <property type="entry name" value="GC_trans_RRR"/>
    <property type="match status" value="1"/>
</dbReference>
<dbReference type="Proteomes" id="UP000001351">
    <property type="component" value="Chromosome"/>
</dbReference>
<dbReference type="HOGENOM" id="CLU_509795_0_0_7"/>
<evidence type="ECO:0000259" key="4">
    <source>
        <dbReference type="PROSITE" id="PS50093"/>
    </source>
</evidence>
<evidence type="ECO:0000313" key="5">
    <source>
        <dbReference type="EMBL" id="ADO71105.1"/>
    </source>
</evidence>
<dbReference type="GO" id="GO:0003993">
    <property type="term" value="F:acid phosphatase activity"/>
    <property type="evidence" value="ECO:0007669"/>
    <property type="project" value="InterPro"/>
</dbReference>
<dbReference type="SUPFAM" id="SSF49299">
    <property type="entry name" value="PKD domain"/>
    <property type="match status" value="1"/>
</dbReference>
<dbReference type="InterPro" id="IPR035986">
    <property type="entry name" value="PKD_dom_sf"/>
</dbReference>
<feature type="compositionally biased region" description="Low complexity" evidence="2">
    <location>
        <begin position="472"/>
        <end position="481"/>
    </location>
</feature>
<sequence>MHLAKVPALGALAAALVLTTGVAHAATLTRSPYLQRVGPDTATVAFRVNANCTPEVRYGTGGATNQTARSTDSGRIHAVVLNGLSPGAEYTYVVETCGASSSPKRFHTAPVPGTRRVHFAAMGDFGTGGSRQKEVAASMLSYRPELFIGMGDVAYESGTEEQIQNNMFVPMKDLLMEVPFFAVAGNHEYVTDQAQPYLDNLYLPTSPSGGERYYSFDWGHVHFVGLDSNCAIGLASKDRCTLAAQKAWAEQDLAASKAPWKIVFFHHPPWSSGDHGSQLLMRREFSPLFEKYGVDLVLTGHDHHYERAYAMKGDAVAPSGTGIPYLVVGSGGANLRDFPVSKPAWSAVRNNKDYGFLDVEVIDGTLTARLVTPSGATADSLTLTKQLAPEEKPTPHPLTLIVEGERGVAPHQALFRAESSLMGATVRWDFGDEETGEGDAVSHVYPKEGQYTVTATATSGTAQQTATAQVTVAPPGTSIPSPGIPQPPTTGPSTGVPGSSVGGEGDADAQAGGCSTVPLGALFPLGAWALAGLWRRRRSR</sequence>
<dbReference type="Gene3D" id="3.60.21.10">
    <property type="match status" value="1"/>
</dbReference>
<reference evidence="6 8" key="1">
    <citation type="submission" date="2006-04" db="EMBL/GenBank/DDBJ databases">
        <authorList>
            <person name="Nierman W.C."/>
        </authorList>
    </citation>
    <scope>NUCLEOTIDE SEQUENCE [LARGE SCALE GENOMIC DNA]</scope>
    <source>
        <strain evidence="6 8">DW4/3-1</strain>
    </source>
</reference>
<dbReference type="InterPro" id="IPR022409">
    <property type="entry name" value="PKD/Chitinase_dom"/>
</dbReference>
<keyword evidence="7" id="KW-1185">Reference proteome</keyword>
<dbReference type="STRING" id="378806.STAUR_3313"/>
<dbReference type="SUPFAM" id="SSF49363">
    <property type="entry name" value="Purple acid phosphatase, N-terminal domain"/>
    <property type="match status" value="1"/>
</dbReference>
<dbReference type="GO" id="GO:0046872">
    <property type="term" value="F:metal ion binding"/>
    <property type="evidence" value="ECO:0007669"/>
    <property type="project" value="InterPro"/>
</dbReference>
<name>Q08X59_STIAD</name>
<dbReference type="InterPro" id="IPR025733">
    <property type="entry name" value="PAPs_C"/>
</dbReference>
<dbReference type="AlphaFoldDB" id="Q08X59"/>
<dbReference type="InterPro" id="IPR029052">
    <property type="entry name" value="Metallo-depent_PP-like"/>
</dbReference>
<dbReference type="InterPro" id="IPR004843">
    <property type="entry name" value="Calcineurin-like_PHP"/>
</dbReference>
<evidence type="ECO:0000313" key="6">
    <source>
        <dbReference type="EMBL" id="EAU65078.1"/>
    </source>
</evidence>
<dbReference type="EMBL" id="CP002271">
    <property type="protein sequence ID" value="ADO71105.1"/>
    <property type="molecule type" value="Genomic_DNA"/>
</dbReference>
<feature type="domain" description="PKD" evidence="4">
    <location>
        <begin position="396"/>
        <end position="479"/>
    </location>
</feature>
<evidence type="ECO:0000256" key="3">
    <source>
        <dbReference type="SAM" id="SignalP"/>
    </source>
</evidence>
<evidence type="ECO:0000313" key="7">
    <source>
        <dbReference type="Proteomes" id="UP000001351"/>
    </source>
</evidence>
<dbReference type="eggNOG" id="COG3291">
    <property type="taxonomic scope" value="Bacteria"/>
</dbReference>
<feature type="region of interest" description="Disordered" evidence="2">
    <location>
        <begin position="472"/>
        <end position="513"/>
    </location>
</feature>
<dbReference type="KEGG" id="sur:STAUR_3313"/>
<dbReference type="Gene3D" id="2.60.40.10">
    <property type="entry name" value="Immunoglobulins"/>
    <property type="match status" value="1"/>
</dbReference>
<reference evidence="5 7" key="2">
    <citation type="journal article" date="2011" name="Mol. Biol. Evol.">
        <title>Comparative genomic analysis of fruiting body formation in Myxococcales.</title>
        <authorList>
            <person name="Huntley S."/>
            <person name="Hamann N."/>
            <person name="Wegener-Feldbrugge S."/>
            <person name="Treuner-Lange A."/>
            <person name="Kube M."/>
            <person name="Reinhardt R."/>
            <person name="Klages S."/>
            <person name="Muller R."/>
            <person name="Ronning C.M."/>
            <person name="Nierman W.C."/>
            <person name="Sogaard-Andersen L."/>
        </authorList>
    </citation>
    <scope>NUCLEOTIDE SEQUENCE [LARGE SCALE GENOMIC DNA]</scope>
    <source>
        <strain evidence="5 7">DW4/3-1</strain>
    </source>
</reference>
<evidence type="ECO:0000313" key="8">
    <source>
        <dbReference type="Proteomes" id="UP000032702"/>
    </source>
</evidence>